<evidence type="ECO:0000259" key="2">
    <source>
        <dbReference type="Pfam" id="PF00144"/>
    </source>
</evidence>
<comment type="caution">
    <text evidence="3">The sequence shown here is derived from an EMBL/GenBank/DDBJ whole genome shotgun (WGS) entry which is preliminary data.</text>
</comment>
<dbReference type="EC" id="3.-.-.-" evidence="3"/>
<accession>A0ABW7XX09</accession>
<keyword evidence="4" id="KW-1185">Reference proteome</keyword>
<proteinExistence type="predicted"/>
<name>A0ABW7XX09_STRCE</name>
<dbReference type="EMBL" id="JBITDC010000002">
    <property type="protein sequence ID" value="MFI5673983.1"/>
    <property type="molecule type" value="Genomic_DNA"/>
</dbReference>
<evidence type="ECO:0000313" key="3">
    <source>
        <dbReference type="EMBL" id="MFI5673983.1"/>
    </source>
</evidence>
<dbReference type="InterPro" id="IPR052907">
    <property type="entry name" value="Beta-lactamase/esterase"/>
</dbReference>
<dbReference type="PANTHER" id="PTHR43319">
    <property type="entry name" value="BETA-LACTAMASE-RELATED"/>
    <property type="match status" value="1"/>
</dbReference>
<dbReference type="SUPFAM" id="SSF56601">
    <property type="entry name" value="beta-lactamase/transpeptidase-like"/>
    <property type="match status" value="1"/>
</dbReference>
<reference evidence="3 4" key="1">
    <citation type="submission" date="2024-10" db="EMBL/GenBank/DDBJ databases">
        <title>The Natural Products Discovery Center: Release of the First 8490 Sequenced Strains for Exploring Actinobacteria Biosynthetic Diversity.</title>
        <authorList>
            <person name="Kalkreuter E."/>
            <person name="Kautsar S.A."/>
            <person name="Yang D."/>
            <person name="Bader C.D."/>
            <person name="Teijaro C.N."/>
            <person name="Fluegel L."/>
            <person name="Davis C.M."/>
            <person name="Simpson J.R."/>
            <person name="Lauterbach L."/>
            <person name="Steele A.D."/>
            <person name="Gui C."/>
            <person name="Meng S."/>
            <person name="Li G."/>
            <person name="Viehrig K."/>
            <person name="Ye F."/>
            <person name="Su P."/>
            <person name="Kiefer A.F."/>
            <person name="Nichols A."/>
            <person name="Cepeda A.J."/>
            <person name="Yan W."/>
            <person name="Fan B."/>
            <person name="Jiang Y."/>
            <person name="Adhikari A."/>
            <person name="Zheng C.-J."/>
            <person name="Schuster L."/>
            <person name="Cowan T.M."/>
            <person name="Smanski M.J."/>
            <person name="Chevrette M.G."/>
            <person name="De Carvalho L.P.S."/>
            <person name="Shen B."/>
        </authorList>
    </citation>
    <scope>NUCLEOTIDE SEQUENCE [LARGE SCALE GENOMIC DNA]</scope>
    <source>
        <strain evidence="3 4">NPDC051599</strain>
    </source>
</reference>
<evidence type="ECO:0000256" key="1">
    <source>
        <dbReference type="SAM" id="MobiDB-lite"/>
    </source>
</evidence>
<feature type="region of interest" description="Disordered" evidence="1">
    <location>
        <begin position="204"/>
        <end position="235"/>
    </location>
</feature>
<dbReference type="PANTHER" id="PTHR43319:SF3">
    <property type="entry name" value="BETA-LACTAMASE-RELATED DOMAIN-CONTAINING PROTEIN"/>
    <property type="match status" value="1"/>
</dbReference>
<keyword evidence="3" id="KW-0378">Hydrolase</keyword>
<protein>
    <submittedName>
        <fullName evidence="3">Serine hydrolase domain-containing protein</fullName>
        <ecNumber evidence="3">3.-.-.-</ecNumber>
    </submittedName>
</protein>
<dbReference type="Gene3D" id="3.40.710.10">
    <property type="entry name" value="DD-peptidase/beta-lactamase superfamily"/>
    <property type="match status" value="1"/>
</dbReference>
<feature type="domain" description="Beta-lactamase-related" evidence="2">
    <location>
        <begin position="28"/>
        <end position="359"/>
    </location>
</feature>
<gene>
    <name evidence="3" type="ORF">ACIA8P_04840</name>
</gene>
<dbReference type="Pfam" id="PF00144">
    <property type="entry name" value="Beta-lactamase"/>
    <property type="match status" value="1"/>
</dbReference>
<evidence type="ECO:0000313" key="4">
    <source>
        <dbReference type="Proteomes" id="UP001612415"/>
    </source>
</evidence>
<dbReference type="InterPro" id="IPR001466">
    <property type="entry name" value="Beta-lactam-related"/>
</dbReference>
<dbReference type="RefSeq" id="WP_398654956.1">
    <property type="nucleotide sequence ID" value="NZ_JBITDC010000002.1"/>
</dbReference>
<dbReference type="InterPro" id="IPR012338">
    <property type="entry name" value="Beta-lactam/transpept-like"/>
</dbReference>
<dbReference type="Proteomes" id="UP001612415">
    <property type="component" value="Unassembled WGS sequence"/>
</dbReference>
<dbReference type="GO" id="GO:0016787">
    <property type="term" value="F:hydrolase activity"/>
    <property type="evidence" value="ECO:0007669"/>
    <property type="project" value="UniProtKB-KW"/>
</dbReference>
<organism evidence="3 4">
    <name type="scientific">Streptomyces cellulosae</name>
    <dbReference type="NCBI Taxonomy" id="1968"/>
    <lineage>
        <taxon>Bacteria</taxon>
        <taxon>Bacillati</taxon>
        <taxon>Actinomycetota</taxon>
        <taxon>Actinomycetes</taxon>
        <taxon>Kitasatosporales</taxon>
        <taxon>Streptomycetaceae</taxon>
        <taxon>Streptomyces</taxon>
    </lineage>
</organism>
<sequence length="370" mass="39502">MADIQGTYDDLFTAVPNALSDLLDAQDVGGSVAVFVDGEPVVDVWGGFADADRTVPWQRDTIVNVYSVTKTMTALCALILIDRGELDPDAPVARYWPEFAVAGKEKVLVRHVLSHTAGLPDFDGPLIVADLYDWPSVTARLAAQTPRWEPGTAAGYHSLTQGFLLGEVIRRITGRGVGEFLADEVTGPLGADFHIGLAAEHDHRVAPTVPPPSRDEDYTARAPGKNPAPEAGQGLRVRDGNSVAWRRAEIPAASGFGNARSVALVQSVMACGGTLRGVRLLSAAGCERAWQEQFAGEDRSLGMPVRWGLGYGLFGTTYGWGGWGGSLVVIEPGSRMAVAYVTNQMREPESDTRGLDLVMAAYDGLQGLRA</sequence>